<dbReference type="SUPFAM" id="SSF56219">
    <property type="entry name" value="DNase I-like"/>
    <property type="match status" value="1"/>
</dbReference>
<organism evidence="2 3">
    <name type="scientific">Pleurodeles waltl</name>
    <name type="common">Iberian ribbed newt</name>
    <dbReference type="NCBI Taxonomy" id="8319"/>
    <lineage>
        <taxon>Eukaryota</taxon>
        <taxon>Metazoa</taxon>
        <taxon>Chordata</taxon>
        <taxon>Craniata</taxon>
        <taxon>Vertebrata</taxon>
        <taxon>Euteleostomi</taxon>
        <taxon>Amphibia</taxon>
        <taxon>Batrachia</taxon>
        <taxon>Caudata</taxon>
        <taxon>Salamandroidea</taxon>
        <taxon>Salamandridae</taxon>
        <taxon>Pleurodelinae</taxon>
        <taxon>Pleurodeles</taxon>
    </lineage>
</organism>
<comment type="caution">
    <text evidence="2">The sequence shown here is derived from an EMBL/GenBank/DDBJ whole genome shotgun (WGS) entry which is preliminary data.</text>
</comment>
<accession>A0AAV7VI09</accession>
<evidence type="ECO:0000256" key="1">
    <source>
        <dbReference type="SAM" id="MobiDB-lite"/>
    </source>
</evidence>
<evidence type="ECO:0000313" key="3">
    <source>
        <dbReference type="Proteomes" id="UP001066276"/>
    </source>
</evidence>
<feature type="non-terminal residue" evidence="2">
    <location>
        <position position="1"/>
    </location>
</feature>
<sequence length="124" mass="13974">GSRGGASCISMGDGQRGDPPEKVAEYRTNLSLIWNVAGVNPKVADKAWNSLIGKYDVRVFQETWAVNKVFVRGFTTYSVEALLPRKMGRSMGRLMILVRNYIVCWHELLRIDSPDLMGINLRFP</sequence>
<dbReference type="Proteomes" id="UP001066276">
    <property type="component" value="Chromosome 2_1"/>
</dbReference>
<dbReference type="EMBL" id="JANPWB010000003">
    <property type="protein sequence ID" value="KAJ1200324.1"/>
    <property type="molecule type" value="Genomic_DNA"/>
</dbReference>
<proteinExistence type="predicted"/>
<feature type="region of interest" description="Disordered" evidence="1">
    <location>
        <begin position="1"/>
        <end position="21"/>
    </location>
</feature>
<protein>
    <submittedName>
        <fullName evidence="2">Uncharacterized protein</fullName>
    </submittedName>
</protein>
<feature type="non-terminal residue" evidence="2">
    <location>
        <position position="124"/>
    </location>
</feature>
<evidence type="ECO:0000313" key="2">
    <source>
        <dbReference type="EMBL" id="KAJ1200324.1"/>
    </source>
</evidence>
<gene>
    <name evidence="2" type="ORF">NDU88_004148</name>
</gene>
<reference evidence="2" key="1">
    <citation type="journal article" date="2022" name="bioRxiv">
        <title>Sequencing and chromosome-scale assembly of the giantPleurodeles waltlgenome.</title>
        <authorList>
            <person name="Brown T."/>
            <person name="Elewa A."/>
            <person name="Iarovenko S."/>
            <person name="Subramanian E."/>
            <person name="Araus A.J."/>
            <person name="Petzold A."/>
            <person name="Susuki M."/>
            <person name="Suzuki K.-i.T."/>
            <person name="Hayashi T."/>
            <person name="Toyoda A."/>
            <person name="Oliveira C."/>
            <person name="Osipova E."/>
            <person name="Leigh N.D."/>
            <person name="Simon A."/>
            <person name="Yun M.H."/>
        </authorList>
    </citation>
    <scope>NUCLEOTIDE SEQUENCE</scope>
    <source>
        <strain evidence="2">20211129_DDA</strain>
        <tissue evidence="2">Liver</tissue>
    </source>
</reference>
<keyword evidence="3" id="KW-1185">Reference proteome</keyword>
<name>A0AAV7VI09_PLEWA</name>
<dbReference type="AlphaFoldDB" id="A0AAV7VI09"/>
<dbReference type="InterPro" id="IPR036691">
    <property type="entry name" value="Endo/exonu/phosph_ase_sf"/>
</dbReference>